<dbReference type="PROSITE" id="PS51257">
    <property type="entry name" value="PROKAR_LIPOPROTEIN"/>
    <property type="match status" value="1"/>
</dbReference>
<dbReference type="InterPro" id="IPR014044">
    <property type="entry name" value="CAP_dom"/>
</dbReference>
<name>A0ABT5DPJ3_9BACT</name>
<proteinExistence type="predicted"/>
<feature type="signal peptide" evidence="2">
    <location>
        <begin position="1"/>
        <end position="26"/>
    </location>
</feature>
<dbReference type="InterPro" id="IPR035940">
    <property type="entry name" value="CAP_sf"/>
</dbReference>
<comment type="caution">
    <text evidence="4">The sequence shown here is derived from an EMBL/GenBank/DDBJ whole genome shotgun (WGS) entry which is preliminary data.</text>
</comment>
<protein>
    <submittedName>
        <fullName evidence="4">CAP domain-containing protein</fullName>
    </submittedName>
</protein>
<evidence type="ECO:0000313" key="5">
    <source>
        <dbReference type="Proteomes" id="UP001221686"/>
    </source>
</evidence>
<dbReference type="Gene3D" id="3.40.33.10">
    <property type="entry name" value="CAP"/>
    <property type="match status" value="1"/>
</dbReference>
<feature type="region of interest" description="Disordered" evidence="1">
    <location>
        <begin position="32"/>
        <end position="68"/>
    </location>
</feature>
<dbReference type="PANTHER" id="PTHR31157:SF1">
    <property type="entry name" value="SCP DOMAIN-CONTAINING PROTEIN"/>
    <property type="match status" value="1"/>
</dbReference>
<dbReference type="EMBL" id="JAQNDL010000001">
    <property type="protein sequence ID" value="MDC0715461.1"/>
    <property type="molecule type" value="Genomic_DNA"/>
</dbReference>
<dbReference type="SUPFAM" id="SSF55797">
    <property type="entry name" value="PR-1-like"/>
    <property type="match status" value="1"/>
</dbReference>
<keyword evidence="2" id="KW-0732">Signal</keyword>
<dbReference type="Pfam" id="PF00188">
    <property type="entry name" value="CAP"/>
    <property type="match status" value="1"/>
</dbReference>
<dbReference type="CDD" id="cd05379">
    <property type="entry name" value="CAP_bacterial"/>
    <property type="match status" value="1"/>
</dbReference>
<dbReference type="PANTHER" id="PTHR31157">
    <property type="entry name" value="SCP DOMAIN-CONTAINING PROTEIN"/>
    <property type="match status" value="1"/>
</dbReference>
<organism evidence="4 5">
    <name type="scientific">Nannocystis bainbridge</name>
    <dbReference type="NCBI Taxonomy" id="2995303"/>
    <lineage>
        <taxon>Bacteria</taxon>
        <taxon>Pseudomonadati</taxon>
        <taxon>Myxococcota</taxon>
        <taxon>Polyangia</taxon>
        <taxon>Nannocystales</taxon>
        <taxon>Nannocystaceae</taxon>
        <taxon>Nannocystis</taxon>
    </lineage>
</organism>
<dbReference type="Proteomes" id="UP001221686">
    <property type="component" value="Unassembled WGS sequence"/>
</dbReference>
<keyword evidence="5" id="KW-1185">Reference proteome</keyword>
<evidence type="ECO:0000259" key="3">
    <source>
        <dbReference type="Pfam" id="PF00188"/>
    </source>
</evidence>
<evidence type="ECO:0000256" key="2">
    <source>
        <dbReference type="SAM" id="SignalP"/>
    </source>
</evidence>
<evidence type="ECO:0000256" key="1">
    <source>
        <dbReference type="SAM" id="MobiDB-lite"/>
    </source>
</evidence>
<feature type="chain" id="PRO_5047451995" evidence="2">
    <location>
        <begin position="27"/>
        <end position="230"/>
    </location>
</feature>
<evidence type="ECO:0000313" key="4">
    <source>
        <dbReference type="EMBL" id="MDC0715461.1"/>
    </source>
</evidence>
<feature type="compositionally biased region" description="Low complexity" evidence="1">
    <location>
        <begin position="41"/>
        <end position="68"/>
    </location>
</feature>
<feature type="domain" description="SCP" evidence="3">
    <location>
        <begin position="100"/>
        <end position="225"/>
    </location>
</feature>
<dbReference type="RefSeq" id="WP_272083829.1">
    <property type="nucleotide sequence ID" value="NZ_JAQNDL010000001.1"/>
</dbReference>
<accession>A0ABT5DPJ3</accession>
<gene>
    <name evidence="4" type="ORF">POL25_01075</name>
</gene>
<sequence length="230" mass="24427">MLSRRVRLTCLLAQVSSTMFLGTACSDDGDPLTAGESNTVGPATDTDASTDPTAAPTDTGDTTGGSADDPAWMTPYCYTVADTKWLAPWIEREQEVLAQINAARAKGADCGSEGSFGPAPALTMDVRLHCAARKHSLDMAERGYFDHTNPDGQDPFDRIDEAGYTGWGAAGENIAAGSDDPPLTVQGWLDSDGHCANLMSPQYKHTGVGFYEGTGNLTYYWTQTFGALLP</sequence>
<reference evidence="4 5" key="1">
    <citation type="submission" date="2022-11" db="EMBL/GenBank/DDBJ databases">
        <title>Minimal conservation of predation-associated metabolite biosynthetic gene clusters underscores biosynthetic potential of Myxococcota including descriptions for ten novel species: Archangium lansinium sp. nov., Myxococcus landrumus sp. nov., Nannocystis bai.</title>
        <authorList>
            <person name="Ahearne A."/>
            <person name="Stevens C."/>
            <person name="Dowd S."/>
        </authorList>
    </citation>
    <scope>NUCLEOTIDE SEQUENCE [LARGE SCALE GENOMIC DNA]</scope>
    <source>
        <strain evidence="4 5">BB15-2</strain>
    </source>
</reference>